<dbReference type="OrthoDB" id="550424at2759"/>
<dbReference type="PANTHER" id="PTHR43888">
    <property type="entry name" value="DNAJ-LIKE-2, ISOFORM A-RELATED"/>
    <property type="match status" value="1"/>
</dbReference>
<evidence type="ECO:0000256" key="4">
    <source>
        <dbReference type="ARBA" id="ARBA00022679"/>
    </source>
</evidence>
<dbReference type="InterPro" id="IPR000425">
    <property type="entry name" value="MIP"/>
</dbReference>
<feature type="binding site" evidence="15">
    <location>
        <position position="1294"/>
    </location>
    <ligand>
        <name>S-adenosyl-L-methionine</name>
        <dbReference type="ChEBI" id="CHEBI:59789"/>
    </ligand>
</feature>
<sequence>MRKEIGTETDVLQESFVSSVLRSIWSQDDYLQVPATRRLSPLQSEATESVDIGAPEQYQFPTKSCNYLSLGIKKYFCETQRAAIAAAFFSELVSEELEIAGHVADCYFHADDEIKGLKILNKSLRVFPNNADCIEDAIDVGNKAVKALPLEFIPWEQLCMLYVAKKDFRKSEIYGHGQVDPTLQKLVGSQLRGITRKVYSLLSKLTLNLGWEDLLQLRIDVFVMDEEYRQFKHVAEKQVTRQKMEVFTPVEPPAKEVSFENTLTAHNEEKDLTEVDHDDIKNINLQQTETLNKSLEELKIDTNTPSHSRQGSKVVQMINNKRLCERWLDMLFMTLYEDLKVYTIWKAEAQHYKMQNTDYRRSQAEWEILGDLALRLDRIDDAKEAYHNSLELSSSMHSWTQLVEIYTNENKISHALNAAAQLAVHYEKIYQLNMIVGDRGMAAMEDAKAYMTEKRSVLAKALLGEFLATFIFLFVVMATGVNVYRLGGDAVGIIIGGVGTGFTAVAVIYSFADVSGAHFNPAVTFGTMTSWIKGAGYIGVQLFAAVIATAFLAVVFPEKGNVVFSEVLVSVYKDTNVINAVVTEFILSFILVYVIFAVAFDTVDSTNAAVKLDIPTDEGDLEGEAQPIVTGNALKDRSIGRNLTIYTTSGSTKAGFAPIAIGFTLGFLCFIGGSTSGGAFNPARAFGPDAGDKFKDISRAYEVLSDENKRATYDQYGEEGLSGNGGMEGFSAEDIFSQMFGFGGSSRSRGPARTKDIQHTFKVNLEDLYKGKAAKLQVTKNVICKGCDGKGGKNARTCSGCQGQGKTVRIMQMGPMITQQTVKCQDCMGSGVKMSASDRCKNCNGKKIVSERKILEVHIEKGMSDGSVITFRGEADQEPGKETGDVHIIVSENDHPVFTRKENDLYCKTSIDLLTALAGGVVYVKHLDDRYIKVNLPAGEVIKPAGEGMPVERQPFHKGDLILTFDIIFPTSSMMNTTLIKKLESVLPARPSANIPSNAEIEEVESSPLDARQKAQRERTRRAHDEDEHYHQPGLHIYLSILSILCSTLPLCHIMDHQNFYLQTEKILKLILARKGSLKSLVYNSQYKNKAKLYALLAKIIQNIDLLKSILKSQPFYSKHKISYEMGLILTYECVIQKNVQCGGKFKAIIKKHEQDLIKCCQSLSNLLPETKSYIFPRYARVNQVKISIEDAISHFQKLDFQFVDYNIKLEKNQFCIDKDLNDLLLFHPETNLTKDDLYKRDAIILQDKSSCLPAHALNAPEGAVVIDACSAPGNKTSHLVSLCKGKVRVIAVEKDPKRAEILKKRMSDMGMAEQVVVLNKDFLSLKLSDHPLLQDVEYALCDPSCSGSGIVNQLERRLDNHIDETRLRNLSEFQYKIVSHAMNGKT</sequence>
<dbReference type="PROSITE" id="PS00221">
    <property type="entry name" value="MIP"/>
    <property type="match status" value="1"/>
</dbReference>
<dbReference type="HOGENOM" id="CLU_255199_0_0_1"/>
<dbReference type="InterPro" id="IPR049560">
    <property type="entry name" value="MeTrfase_RsmB-F_NOP2_cat"/>
</dbReference>
<dbReference type="Gene3D" id="1.25.40.10">
    <property type="entry name" value="Tetratricopeptide repeat domain"/>
    <property type="match status" value="3"/>
</dbReference>
<evidence type="ECO:0000256" key="1">
    <source>
        <dbReference type="ARBA" id="ARBA00004141"/>
    </source>
</evidence>
<evidence type="ECO:0000256" key="16">
    <source>
        <dbReference type="SAM" id="MobiDB-lite"/>
    </source>
</evidence>
<dbReference type="PRINTS" id="PR00783">
    <property type="entry name" value="MINTRINSICP"/>
</dbReference>
<dbReference type="GO" id="GO:0051082">
    <property type="term" value="F:unfolded protein binding"/>
    <property type="evidence" value="ECO:0007669"/>
    <property type="project" value="InterPro"/>
</dbReference>
<keyword evidence="4 15" id="KW-0808">Transferase</keyword>
<dbReference type="Pfam" id="PF21153">
    <property type="entry name" value="NSUN5_N"/>
    <property type="match status" value="1"/>
</dbReference>
<dbReference type="GO" id="GO:0008270">
    <property type="term" value="F:zinc ion binding"/>
    <property type="evidence" value="ECO:0007669"/>
    <property type="project" value="UniProtKB-KW"/>
</dbReference>
<evidence type="ECO:0000256" key="15">
    <source>
        <dbReference type="PROSITE-ProRule" id="PRU01023"/>
    </source>
</evidence>
<evidence type="ECO:0000256" key="8">
    <source>
        <dbReference type="ARBA" id="ARBA00022737"/>
    </source>
</evidence>
<dbReference type="Gene3D" id="3.40.50.150">
    <property type="entry name" value="Vaccinia Virus protein VP39"/>
    <property type="match status" value="1"/>
</dbReference>
<dbReference type="GO" id="GO:0003723">
    <property type="term" value="F:RNA binding"/>
    <property type="evidence" value="ECO:0007669"/>
    <property type="project" value="UniProtKB-UniRule"/>
</dbReference>
<dbReference type="Proteomes" id="UP000030755">
    <property type="component" value="Unassembled WGS sequence"/>
</dbReference>
<dbReference type="InterPro" id="IPR008971">
    <property type="entry name" value="HSP40/DnaJ_pept-bd"/>
</dbReference>
<keyword evidence="5 15" id="KW-0949">S-adenosyl-L-methionine</keyword>
<dbReference type="Gene3D" id="3.30.70.1170">
    <property type="entry name" value="Sun protein, domain 3"/>
    <property type="match status" value="1"/>
</dbReference>
<dbReference type="InterPro" id="IPR001678">
    <property type="entry name" value="MeTrfase_RsmB-F_NOP2_dom"/>
</dbReference>
<dbReference type="InterPro" id="IPR048889">
    <property type="entry name" value="NSUN5_RCM1_N"/>
</dbReference>
<keyword evidence="12 17" id="KW-1133">Transmembrane helix</keyword>
<comment type="similarity">
    <text evidence="15">Belongs to the class I-like SAM-binding methyltransferase superfamily. RsmB/NOP family.</text>
</comment>
<dbReference type="InterPro" id="IPR023271">
    <property type="entry name" value="Aquaporin-like"/>
</dbReference>
<feature type="domain" description="J" evidence="18">
    <location>
        <begin position="632"/>
        <end position="717"/>
    </location>
</feature>
<dbReference type="SUPFAM" id="SSF46565">
    <property type="entry name" value="Chaperone J-domain"/>
    <property type="match status" value="1"/>
</dbReference>
<dbReference type="InterPro" id="IPR011990">
    <property type="entry name" value="TPR-like_helical_dom_sf"/>
</dbReference>
<dbReference type="GO" id="GO:0032259">
    <property type="term" value="P:methylation"/>
    <property type="evidence" value="ECO:0007669"/>
    <property type="project" value="UniProtKB-KW"/>
</dbReference>
<dbReference type="FunFam" id="2.10.230.10:FF:000001">
    <property type="entry name" value="DnaJ subfamily A member 2"/>
    <property type="match status" value="1"/>
</dbReference>
<dbReference type="SUPFAM" id="SSF53335">
    <property type="entry name" value="S-adenosyl-L-methionine-dependent methyltransferases"/>
    <property type="match status" value="1"/>
</dbReference>
<name>A0A075AQL2_ROZAC</name>
<dbReference type="InterPro" id="IPR002939">
    <property type="entry name" value="DnaJ_C"/>
</dbReference>
<dbReference type="PROSITE" id="PS51188">
    <property type="entry name" value="ZF_CR"/>
    <property type="match status" value="1"/>
</dbReference>
<keyword evidence="11 15" id="KW-0694">RNA-binding</keyword>
<dbReference type="EMBL" id="KE561324">
    <property type="protein sequence ID" value="EPZ30995.1"/>
    <property type="molecule type" value="Genomic_DNA"/>
</dbReference>
<dbReference type="Pfam" id="PF01556">
    <property type="entry name" value="DnaJ_C"/>
    <property type="match status" value="1"/>
</dbReference>
<feature type="zinc finger region" description="CR-type" evidence="14">
    <location>
        <begin position="771"/>
        <end position="852"/>
    </location>
</feature>
<dbReference type="InterPro" id="IPR022357">
    <property type="entry name" value="MIP_CS"/>
</dbReference>
<feature type="domain" description="SAM-dependent MTase RsmB/NOP-type" evidence="20">
    <location>
        <begin position="1168"/>
        <end position="1387"/>
    </location>
</feature>
<reference evidence="21 22" key="1">
    <citation type="journal article" date="2013" name="Curr. Biol.">
        <title>Shared signatures of parasitism and phylogenomics unite Cryptomycota and microsporidia.</title>
        <authorList>
            <person name="James T.Y."/>
            <person name="Pelin A."/>
            <person name="Bonen L."/>
            <person name="Ahrendt S."/>
            <person name="Sain D."/>
            <person name="Corradi N."/>
            <person name="Stajich J.E."/>
        </authorList>
    </citation>
    <scope>NUCLEOTIDE SEQUENCE [LARGE SCALE GENOMIC DNA]</scope>
    <source>
        <strain evidence="21 22">CSF55</strain>
    </source>
</reference>
<evidence type="ECO:0000256" key="9">
    <source>
        <dbReference type="ARBA" id="ARBA00022771"/>
    </source>
</evidence>
<evidence type="ECO:0000313" key="22">
    <source>
        <dbReference type="Proteomes" id="UP000030755"/>
    </source>
</evidence>
<feature type="region of interest" description="Disordered" evidence="16">
    <location>
        <begin position="997"/>
        <end position="1028"/>
    </location>
</feature>
<accession>A0A075AQL2</accession>
<comment type="subcellular location">
    <subcellularLocation>
        <location evidence="1">Membrane</location>
        <topology evidence="1">Multi-pass membrane protein</topology>
    </subcellularLocation>
</comment>
<feature type="domain" description="CR-type" evidence="19">
    <location>
        <begin position="771"/>
        <end position="852"/>
    </location>
</feature>
<dbReference type="GO" id="GO:0034044">
    <property type="term" value="C:exomer complex"/>
    <property type="evidence" value="ECO:0007669"/>
    <property type="project" value="UniProtKB-ARBA"/>
</dbReference>
<evidence type="ECO:0000256" key="11">
    <source>
        <dbReference type="ARBA" id="ARBA00022884"/>
    </source>
</evidence>
<dbReference type="InterPro" id="IPR049561">
    <property type="entry name" value="NSUN5_7_fdxn-like"/>
</dbReference>
<evidence type="ECO:0000256" key="13">
    <source>
        <dbReference type="ARBA" id="ARBA00023136"/>
    </source>
</evidence>
<dbReference type="Pfam" id="PF01189">
    <property type="entry name" value="Methyltr_RsmB-F"/>
    <property type="match status" value="1"/>
</dbReference>
<dbReference type="InterPro" id="IPR036869">
    <property type="entry name" value="J_dom_sf"/>
</dbReference>
<evidence type="ECO:0000256" key="6">
    <source>
        <dbReference type="ARBA" id="ARBA00022692"/>
    </source>
</evidence>
<proteinExistence type="inferred from homology"/>
<dbReference type="GO" id="GO:0006457">
    <property type="term" value="P:protein folding"/>
    <property type="evidence" value="ECO:0007669"/>
    <property type="project" value="InterPro"/>
</dbReference>
<keyword evidence="8" id="KW-0677">Repeat</keyword>
<protein>
    <submittedName>
        <fullName evidence="21">DnaJ domain-containing protein</fullName>
    </submittedName>
</protein>
<feature type="binding site" evidence="15">
    <location>
        <begin position="1270"/>
        <end position="1276"/>
    </location>
    <ligand>
        <name>S-adenosyl-L-methionine</name>
        <dbReference type="ChEBI" id="CHEBI:59789"/>
    </ligand>
</feature>
<feature type="transmembrane region" description="Helical" evidence="17">
    <location>
        <begin position="577"/>
        <end position="600"/>
    </location>
</feature>
<dbReference type="CDD" id="cd10719">
    <property type="entry name" value="DnaJ_zf"/>
    <property type="match status" value="1"/>
</dbReference>
<evidence type="ECO:0000256" key="5">
    <source>
        <dbReference type="ARBA" id="ARBA00022691"/>
    </source>
</evidence>
<keyword evidence="7 14" id="KW-0479">Metal-binding</keyword>
<feature type="transmembrane region" description="Helical" evidence="17">
    <location>
        <begin position="491"/>
        <end position="511"/>
    </location>
</feature>
<dbReference type="InterPro" id="IPR044713">
    <property type="entry name" value="DNJA1/2-like"/>
</dbReference>
<dbReference type="InterPro" id="IPR036410">
    <property type="entry name" value="HSP_DnaJ_Cys-rich_dom_sf"/>
</dbReference>
<evidence type="ECO:0000256" key="7">
    <source>
        <dbReference type="ARBA" id="ARBA00022723"/>
    </source>
</evidence>
<dbReference type="PROSITE" id="PS50076">
    <property type="entry name" value="DNAJ_2"/>
    <property type="match status" value="1"/>
</dbReference>
<keyword evidence="10 14" id="KW-0862">Zinc</keyword>
<dbReference type="Gene3D" id="1.20.1080.10">
    <property type="entry name" value="Glycerol uptake facilitator protein"/>
    <property type="match status" value="1"/>
</dbReference>
<dbReference type="SUPFAM" id="SSF81338">
    <property type="entry name" value="Aquaporin-like"/>
    <property type="match status" value="1"/>
</dbReference>
<dbReference type="GO" id="GO:0030544">
    <property type="term" value="F:Hsp70 protein binding"/>
    <property type="evidence" value="ECO:0007669"/>
    <property type="project" value="InterPro"/>
</dbReference>
<evidence type="ECO:0000256" key="2">
    <source>
        <dbReference type="ARBA" id="ARBA00022448"/>
    </source>
</evidence>
<evidence type="ECO:0000259" key="18">
    <source>
        <dbReference type="PROSITE" id="PS50076"/>
    </source>
</evidence>
<dbReference type="Pfam" id="PF00230">
    <property type="entry name" value="MIP"/>
    <property type="match status" value="2"/>
</dbReference>
<dbReference type="FunFam" id="2.60.260.20:FF:000003">
    <property type="entry name" value="DnaJ subfamily A member 2"/>
    <property type="match status" value="1"/>
</dbReference>
<keyword evidence="22" id="KW-1185">Reference proteome</keyword>
<feature type="transmembrane region" description="Helical" evidence="17">
    <location>
        <begin position="531"/>
        <end position="556"/>
    </location>
</feature>
<dbReference type="Gene3D" id="2.60.260.20">
    <property type="entry name" value="Urease metallochaperone UreE, N-terminal domain"/>
    <property type="match status" value="2"/>
</dbReference>
<dbReference type="PROSITE" id="PS00636">
    <property type="entry name" value="DNAJ_1"/>
    <property type="match status" value="1"/>
</dbReference>
<dbReference type="GO" id="GO:0015267">
    <property type="term" value="F:channel activity"/>
    <property type="evidence" value="ECO:0007669"/>
    <property type="project" value="InterPro"/>
</dbReference>
<dbReference type="SUPFAM" id="SSF49493">
    <property type="entry name" value="HSP40/DnaJ peptide-binding domain"/>
    <property type="match status" value="2"/>
</dbReference>
<keyword evidence="6 17" id="KW-0812">Transmembrane</keyword>
<gene>
    <name evidence="21" type="ORF">O9G_001468</name>
</gene>
<evidence type="ECO:0000256" key="17">
    <source>
        <dbReference type="SAM" id="Phobius"/>
    </source>
</evidence>
<comment type="caution">
    <text evidence="15">Lacks conserved residue(s) required for the propagation of feature annotation.</text>
</comment>
<keyword evidence="9 14" id="KW-0863">Zinc-finger</keyword>
<dbReference type="InterPro" id="IPR001305">
    <property type="entry name" value="HSP_DnaJ_Cys-rich_dom"/>
</dbReference>
<dbReference type="InterPro" id="IPR001623">
    <property type="entry name" value="DnaJ_domain"/>
</dbReference>
<keyword evidence="3 15" id="KW-0489">Methyltransferase</keyword>
<evidence type="ECO:0000313" key="21">
    <source>
        <dbReference type="EMBL" id="EPZ30995.1"/>
    </source>
</evidence>
<dbReference type="STRING" id="988480.A0A075AQL2"/>
<dbReference type="GO" id="GO:0008168">
    <property type="term" value="F:methyltransferase activity"/>
    <property type="evidence" value="ECO:0007669"/>
    <property type="project" value="UniProtKB-KW"/>
</dbReference>
<feature type="binding site" evidence="15">
    <location>
        <position position="1343"/>
    </location>
    <ligand>
        <name>S-adenosyl-L-methionine</name>
        <dbReference type="ChEBI" id="CHEBI:59789"/>
    </ligand>
</feature>
<dbReference type="GO" id="GO:0006893">
    <property type="term" value="P:Golgi to plasma membrane transport"/>
    <property type="evidence" value="ECO:0007669"/>
    <property type="project" value="UniProtKB-ARBA"/>
</dbReference>
<dbReference type="InterPro" id="IPR015374">
    <property type="entry name" value="ChAPs"/>
</dbReference>
<dbReference type="Pfam" id="PF21148">
    <property type="entry name" value="NSUN5_fdxn-like"/>
    <property type="match status" value="1"/>
</dbReference>
<feature type="binding site" evidence="15">
    <location>
        <position position="1322"/>
    </location>
    <ligand>
        <name>S-adenosyl-L-methionine</name>
        <dbReference type="ChEBI" id="CHEBI:59789"/>
    </ligand>
</feature>
<evidence type="ECO:0000256" key="12">
    <source>
        <dbReference type="ARBA" id="ARBA00022989"/>
    </source>
</evidence>
<feature type="transmembrane region" description="Helical" evidence="17">
    <location>
        <begin position="461"/>
        <end position="484"/>
    </location>
</feature>
<keyword evidence="2" id="KW-0813">Transport</keyword>
<dbReference type="PRINTS" id="PR00625">
    <property type="entry name" value="JDOMAIN"/>
</dbReference>
<evidence type="ECO:0000259" key="20">
    <source>
        <dbReference type="PROSITE" id="PS51686"/>
    </source>
</evidence>
<dbReference type="GO" id="GO:0016020">
    <property type="term" value="C:membrane"/>
    <property type="evidence" value="ECO:0007669"/>
    <property type="project" value="UniProtKB-SubCell"/>
</dbReference>
<dbReference type="Pfam" id="PF09295">
    <property type="entry name" value="ChAPs"/>
    <property type="match status" value="2"/>
</dbReference>
<organism evidence="21 22">
    <name type="scientific">Rozella allomycis (strain CSF55)</name>
    <dbReference type="NCBI Taxonomy" id="988480"/>
    <lineage>
        <taxon>Eukaryota</taxon>
        <taxon>Fungi</taxon>
        <taxon>Fungi incertae sedis</taxon>
        <taxon>Cryptomycota</taxon>
        <taxon>Cryptomycota incertae sedis</taxon>
        <taxon>Rozella</taxon>
    </lineage>
</organism>
<evidence type="ECO:0000256" key="10">
    <source>
        <dbReference type="ARBA" id="ARBA00022833"/>
    </source>
</evidence>
<dbReference type="PROSITE" id="PS51686">
    <property type="entry name" value="SAM_MT_RSMB_NOP"/>
    <property type="match status" value="1"/>
</dbReference>
<dbReference type="CDD" id="cd10747">
    <property type="entry name" value="DnaJ_C"/>
    <property type="match status" value="1"/>
</dbReference>
<dbReference type="Gene3D" id="2.10.230.10">
    <property type="entry name" value="Heat shock protein DnaJ, cysteine-rich domain"/>
    <property type="match status" value="1"/>
</dbReference>
<evidence type="ECO:0000256" key="3">
    <source>
        <dbReference type="ARBA" id="ARBA00022603"/>
    </source>
</evidence>
<evidence type="ECO:0000256" key="14">
    <source>
        <dbReference type="PROSITE-ProRule" id="PRU00546"/>
    </source>
</evidence>
<feature type="compositionally biased region" description="Basic and acidic residues" evidence="16">
    <location>
        <begin position="1011"/>
        <end position="1028"/>
    </location>
</feature>
<dbReference type="InterPro" id="IPR029063">
    <property type="entry name" value="SAM-dependent_MTases_sf"/>
</dbReference>
<dbReference type="InterPro" id="IPR018253">
    <property type="entry name" value="DnaJ_domain_CS"/>
</dbReference>
<keyword evidence="13 17" id="KW-0472">Membrane</keyword>
<evidence type="ECO:0000259" key="19">
    <source>
        <dbReference type="PROSITE" id="PS51188"/>
    </source>
</evidence>
<dbReference type="Pfam" id="PF00684">
    <property type="entry name" value="DnaJ_CXXCXGXG"/>
    <property type="match status" value="1"/>
</dbReference>
<dbReference type="SUPFAM" id="SSF57938">
    <property type="entry name" value="DnaJ/Hsp40 cysteine-rich domain"/>
    <property type="match status" value="1"/>
</dbReference>